<keyword evidence="1" id="KW-0175">Coiled coil</keyword>
<comment type="caution">
    <text evidence="4">The sequence shown here is derived from an EMBL/GenBank/DDBJ whole genome shotgun (WGS) entry which is preliminary data.</text>
</comment>
<feature type="transmembrane region" description="Helical" evidence="3">
    <location>
        <begin position="72"/>
        <end position="90"/>
    </location>
</feature>
<evidence type="ECO:0000256" key="2">
    <source>
        <dbReference type="SAM" id="MobiDB-lite"/>
    </source>
</evidence>
<keyword evidence="5" id="KW-1185">Reference proteome</keyword>
<proteinExistence type="predicted"/>
<gene>
    <name evidence="4" type="ORF">BJ322DRAFT_1110505</name>
</gene>
<reference evidence="4" key="2">
    <citation type="submission" date="2020-11" db="EMBL/GenBank/DDBJ databases">
        <authorList>
            <consortium name="DOE Joint Genome Institute"/>
            <person name="Kuo A."/>
            <person name="Miyauchi S."/>
            <person name="Kiss E."/>
            <person name="Drula E."/>
            <person name="Kohler A."/>
            <person name="Sanchez-Garcia M."/>
            <person name="Andreopoulos B."/>
            <person name="Barry K.W."/>
            <person name="Bonito G."/>
            <person name="Buee M."/>
            <person name="Carver A."/>
            <person name="Chen C."/>
            <person name="Cichocki N."/>
            <person name="Clum A."/>
            <person name="Culley D."/>
            <person name="Crous P.W."/>
            <person name="Fauchery L."/>
            <person name="Girlanda M."/>
            <person name="Hayes R."/>
            <person name="Keri Z."/>
            <person name="Labutti K."/>
            <person name="Lipzen A."/>
            <person name="Lombard V."/>
            <person name="Magnuson J."/>
            <person name="Maillard F."/>
            <person name="Morin E."/>
            <person name="Murat C."/>
            <person name="Nolan M."/>
            <person name="Ohm R."/>
            <person name="Pangilinan J."/>
            <person name="Pereira M."/>
            <person name="Perotto S."/>
            <person name="Peter M."/>
            <person name="Riley R."/>
            <person name="Sitrit Y."/>
            <person name="Stielow B."/>
            <person name="Szollosi G."/>
            <person name="Zifcakova L."/>
            <person name="Stursova M."/>
            <person name="Spatafora J.W."/>
            <person name="Tedersoo L."/>
            <person name="Vaario L.-M."/>
            <person name="Yamada A."/>
            <person name="Yan M."/>
            <person name="Wang P."/>
            <person name="Xu J."/>
            <person name="Bruns T."/>
            <person name="Baldrian P."/>
            <person name="Vilgalys R."/>
            <person name="Henrissat B."/>
            <person name="Grigoriev I.V."/>
            <person name="Hibbett D."/>
            <person name="Nagy L.G."/>
            <person name="Martin F.M."/>
        </authorList>
    </citation>
    <scope>NUCLEOTIDE SEQUENCE</scope>
    <source>
        <strain evidence="4">UH-Tt-Lm1</strain>
    </source>
</reference>
<evidence type="ECO:0000256" key="1">
    <source>
        <dbReference type="SAM" id="Coils"/>
    </source>
</evidence>
<protein>
    <submittedName>
        <fullName evidence="4">Uncharacterized protein</fullName>
    </submittedName>
</protein>
<feature type="compositionally biased region" description="Polar residues" evidence="2">
    <location>
        <begin position="15"/>
        <end position="27"/>
    </location>
</feature>
<feature type="compositionally biased region" description="Pro residues" evidence="2">
    <location>
        <begin position="32"/>
        <end position="41"/>
    </location>
</feature>
<keyword evidence="3" id="KW-1133">Transmembrane helix</keyword>
<evidence type="ECO:0000313" key="4">
    <source>
        <dbReference type="EMBL" id="KAF9782630.1"/>
    </source>
</evidence>
<keyword evidence="3" id="KW-0472">Membrane</keyword>
<accession>A0A9P6HAJ1</accession>
<organism evidence="4 5">
    <name type="scientific">Thelephora terrestris</name>
    <dbReference type="NCBI Taxonomy" id="56493"/>
    <lineage>
        <taxon>Eukaryota</taxon>
        <taxon>Fungi</taxon>
        <taxon>Dikarya</taxon>
        <taxon>Basidiomycota</taxon>
        <taxon>Agaricomycotina</taxon>
        <taxon>Agaricomycetes</taxon>
        <taxon>Thelephorales</taxon>
        <taxon>Thelephoraceae</taxon>
        <taxon>Thelephora</taxon>
    </lineage>
</organism>
<feature type="coiled-coil region" evidence="1">
    <location>
        <begin position="147"/>
        <end position="219"/>
    </location>
</feature>
<feature type="compositionally biased region" description="Basic and acidic residues" evidence="2">
    <location>
        <begin position="48"/>
        <end position="58"/>
    </location>
</feature>
<keyword evidence="3" id="KW-0812">Transmembrane</keyword>
<feature type="region of interest" description="Disordered" evidence="2">
    <location>
        <begin position="1"/>
        <end position="58"/>
    </location>
</feature>
<dbReference type="AlphaFoldDB" id="A0A9P6HAJ1"/>
<sequence length="375" mass="43901">MDYRARQITRKVPTGPTSRQGAQSYGTGSRPPRGPSPPPHPINQHSSDGQHEETYVKRDPSLSFPPNLANRWMACTAIFLLIVLTVISLFCNDFPNKMFQYNEVMARMREQQASMNKETRYLNDERIALRRESTHLEEERLAHESSILKMEGERQALESAISHSEQERSRLEKQKQVVEAERSRLEKQTHLLKDERHSLEKEELELREERERWEEARDELTIPKGAFWEVVLPAWDCRAYGKREYWGILRNVPEGRSEMDACMNMPVEIKGVTIRRPDRCQFRGPMNGFWMVDWDQPDCKPWHQGFFDKGCTNRGSGLRQIEAEVVGINDKGDQDWRLLCETTPMIWNHINYTSPAHCEDRGKKIAVWYVPDDRC</sequence>
<evidence type="ECO:0000313" key="5">
    <source>
        <dbReference type="Proteomes" id="UP000736335"/>
    </source>
</evidence>
<dbReference type="OrthoDB" id="3153758at2759"/>
<name>A0A9P6HAJ1_9AGAM</name>
<dbReference type="EMBL" id="WIUZ02000011">
    <property type="protein sequence ID" value="KAF9782630.1"/>
    <property type="molecule type" value="Genomic_DNA"/>
</dbReference>
<dbReference type="Proteomes" id="UP000736335">
    <property type="component" value="Unassembled WGS sequence"/>
</dbReference>
<evidence type="ECO:0000256" key="3">
    <source>
        <dbReference type="SAM" id="Phobius"/>
    </source>
</evidence>
<reference evidence="4" key="1">
    <citation type="journal article" date="2020" name="Nat. Commun.">
        <title>Large-scale genome sequencing of mycorrhizal fungi provides insights into the early evolution of symbiotic traits.</title>
        <authorList>
            <person name="Miyauchi S."/>
            <person name="Kiss E."/>
            <person name="Kuo A."/>
            <person name="Drula E."/>
            <person name="Kohler A."/>
            <person name="Sanchez-Garcia M."/>
            <person name="Morin E."/>
            <person name="Andreopoulos B."/>
            <person name="Barry K.W."/>
            <person name="Bonito G."/>
            <person name="Buee M."/>
            <person name="Carver A."/>
            <person name="Chen C."/>
            <person name="Cichocki N."/>
            <person name="Clum A."/>
            <person name="Culley D."/>
            <person name="Crous P.W."/>
            <person name="Fauchery L."/>
            <person name="Girlanda M."/>
            <person name="Hayes R.D."/>
            <person name="Keri Z."/>
            <person name="LaButti K."/>
            <person name="Lipzen A."/>
            <person name="Lombard V."/>
            <person name="Magnuson J."/>
            <person name="Maillard F."/>
            <person name="Murat C."/>
            <person name="Nolan M."/>
            <person name="Ohm R.A."/>
            <person name="Pangilinan J."/>
            <person name="Pereira M.F."/>
            <person name="Perotto S."/>
            <person name="Peter M."/>
            <person name="Pfister S."/>
            <person name="Riley R."/>
            <person name="Sitrit Y."/>
            <person name="Stielow J.B."/>
            <person name="Szollosi G."/>
            <person name="Zifcakova L."/>
            <person name="Stursova M."/>
            <person name="Spatafora J.W."/>
            <person name="Tedersoo L."/>
            <person name="Vaario L.M."/>
            <person name="Yamada A."/>
            <person name="Yan M."/>
            <person name="Wang P."/>
            <person name="Xu J."/>
            <person name="Bruns T."/>
            <person name="Baldrian P."/>
            <person name="Vilgalys R."/>
            <person name="Dunand C."/>
            <person name="Henrissat B."/>
            <person name="Grigoriev I.V."/>
            <person name="Hibbett D."/>
            <person name="Nagy L.G."/>
            <person name="Martin F.M."/>
        </authorList>
    </citation>
    <scope>NUCLEOTIDE SEQUENCE</scope>
    <source>
        <strain evidence="4">UH-Tt-Lm1</strain>
    </source>
</reference>